<protein>
    <submittedName>
        <fullName evidence="1">Uncharacterized protein</fullName>
    </submittedName>
</protein>
<comment type="caution">
    <text evidence="1">The sequence shown here is derived from an EMBL/GenBank/DDBJ whole genome shotgun (WGS) entry which is preliminary data.</text>
</comment>
<sequence length="97" mass="11023">MQHGTHDEIDLFMHFSCDVDVLFELDDVFILACREIRRVARPLSLLFAGQKLQFLHSSSSVVRSLLCLSQTCDSAGLRHDQSCGIPEIDTPNDQEFR</sequence>
<accession>A0A5N5PZ31</accession>
<dbReference type="EMBL" id="VFJC01000003">
    <property type="protein sequence ID" value="KAB5584413.1"/>
    <property type="molecule type" value="Genomic_DNA"/>
</dbReference>
<evidence type="ECO:0000313" key="1">
    <source>
        <dbReference type="EMBL" id="KAB5584413.1"/>
    </source>
</evidence>
<proteinExistence type="predicted"/>
<dbReference type="Proteomes" id="UP000327468">
    <property type="component" value="Chromosome 2"/>
</dbReference>
<keyword evidence="2" id="KW-1185">Reference proteome</keyword>
<name>A0A5N5PZ31_PANHP</name>
<organism evidence="1 2">
    <name type="scientific">Pangasianodon hypophthalmus</name>
    <name type="common">Striped catfish</name>
    <name type="synonym">Helicophagus hypophthalmus</name>
    <dbReference type="NCBI Taxonomy" id="310915"/>
    <lineage>
        <taxon>Eukaryota</taxon>
        <taxon>Metazoa</taxon>
        <taxon>Chordata</taxon>
        <taxon>Craniata</taxon>
        <taxon>Vertebrata</taxon>
        <taxon>Euteleostomi</taxon>
        <taxon>Actinopterygii</taxon>
        <taxon>Neopterygii</taxon>
        <taxon>Teleostei</taxon>
        <taxon>Ostariophysi</taxon>
        <taxon>Siluriformes</taxon>
        <taxon>Pangasiidae</taxon>
        <taxon>Pangasianodon</taxon>
    </lineage>
</organism>
<gene>
    <name evidence="1" type="ORF">PHYPO_G00107260</name>
</gene>
<dbReference type="AlphaFoldDB" id="A0A5N5PZ31"/>
<reference evidence="1 2" key="1">
    <citation type="submission" date="2019-06" db="EMBL/GenBank/DDBJ databases">
        <title>A chromosome-scale genome assembly of the striped catfish, Pangasianodon hypophthalmus.</title>
        <authorList>
            <person name="Wen M."/>
            <person name="Zahm M."/>
            <person name="Roques C."/>
            <person name="Cabau C."/>
            <person name="Klopp C."/>
            <person name="Donnadieu C."/>
            <person name="Jouanno E."/>
            <person name="Avarre J.-C."/>
            <person name="Campet M."/>
            <person name="Ha T.T.T."/>
            <person name="Dugue R."/>
            <person name="Lampietro C."/>
            <person name="Louis A."/>
            <person name="Herpin A."/>
            <person name="Echchiki A."/>
            <person name="Berthelot C."/>
            <person name="Parey E."/>
            <person name="Roest-Crollius H."/>
            <person name="Braasch I."/>
            <person name="Postlethwait J."/>
            <person name="Bobe J."/>
            <person name="Montfort J."/>
            <person name="Bouchez O."/>
            <person name="Begum T."/>
            <person name="Schartl M."/>
            <person name="Guiguen Y."/>
        </authorList>
    </citation>
    <scope>NUCLEOTIDE SEQUENCE [LARGE SCALE GENOMIC DNA]</scope>
    <source>
        <strain evidence="1 2">Indonesia</strain>
        <tissue evidence="1">Blood</tissue>
    </source>
</reference>
<evidence type="ECO:0000313" key="2">
    <source>
        <dbReference type="Proteomes" id="UP000327468"/>
    </source>
</evidence>